<evidence type="ECO:0000313" key="1">
    <source>
        <dbReference type="EMBL" id="PSN63706.1"/>
    </source>
</evidence>
<dbReference type="Proteomes" id="UP000240883">
    <property type="component" value="Unassembled WGS sequence"/>
</dbReference>
<name>A0A2T2NEN3_CORCC</name>
<evidence type="ECO:0000313" key="2">
    <source>
        <dbReference type="Proteomes" id="UP000240883"/>
    </source>
</evidence>
<protein>
    <submittedName>
        <fullName evidence="1">Uncharacterized protein</fullName>
    </submittedName>
</protein>
<reference evidence="1 2" key="1">
    <citation type="journal article" date="2018" name="Front. Microbiol.">
        <title>Genome-Wide Analysis of Corynespora cassiicola Leaf Fall Disease Putative Effectors.</title>
        <authorList>
            <person name="Lopez D."/>
            <person name="Ribeiro S."/>
            <person name="Label P."/>
            <person name="Fumanal B."/>
            <person name="Venisse J.S."/>
            <person name="Kohler A."/>
            <person name="de Oliveira R.R."/>
            <person name="Labutti K."/>
            <person name="Lipzen A."/>
            <person name="Lail K."/>
            <person name="Bauer D."/>
            <person name="Ohm R.A."/>
            <person name="Barry K.W."/>
            <person name="Spatafora J."/>
            <person name="Grigoriev I.V."/>
            <person name="Martin F.M."/>
            <person name="Pujade-Renaud V."/>
        </authorList>
    </citation>
    <scope>NUCLEOTIDE SEQUENCE [LARGE SCALE GENOMIC DNA]</scope>
    <source>
        <strain evidence="1 2">Philippines</strain>
    </source>
</reference>
<keyword evidence="2" id="KW-1185">Reference proteome</keyword>
<proteinExistence type="predicted"/>
<dbReference type="AlphaFoldDB" id="A0A2T2NEN3"/>
<gene>
    <name evidence="1" type="ORF">BS50DRAFT_86957</name>
</gene>
<sequence>MGVGNGDVEEGNLRFFGGSREEAGCWAAKPELCTNQSGRSPRCRPGGTLLSVSIQASVSFVLGRCHVDFLLCWLSLAFAWFDRRSRESMIRHVFFLFSFLPSAHDALLRLSSLAIKMPSLVDYENSPTWCLTTLTMCGYLLPHLIWSSYQSE</sequence>
<accession>A0A2T2NEN3</accession>
<organism evidence="1 2">
    <name type="scientific">Corynespora cassiicola Philippines</name>
    <dbReference type="NCBI Taxonomy" id="1448308"/>
    <lineage>
        <taxon>Eukaryota</taxon>
        <taxon>Fungi</taxon>
        <taxon>Dikarya</taxon>
        <taxon>Ascomycota</taxon>
        <taxon>Pezizomycotina</taxon>
        <taxon>Dothideomycetes</taxon>
        <taxon>Pleosporomycetidae</taxon>
        <taxon>Pleosporales</taxon>
        <taxon>Corynesporascaceae</taxon>
        <taxon>Corynespora</taxon>
    </lineage>
</organism>
<dbReference type="EMBL" id="KZ678139">
    <property type="protein sequence ID" value="PSN63706.1"/>
    <property type="molecule type" value="Genomic_DNA"/>
</dbReference>